<proteinExistence type="predicted"/>
<evidence type="ECO:0000313" key="2">
    <source>
        <dbReference type="EMBL" id="MFC4159697.1"/>
    </source>
</evidence>
<keyword evidence="3" id="KW-1185">Reference proteome</keyword>
<evidence type="ECO:0000259" key="1">
    <source>
        <dbReference type="PROSITE" id="PS51462"/>
    </source>
</evidence>
<dbReference type="Pfam" id="PF00293">
    <property type="entry name" value="NUDIX"/>
    <property type="match status" value="1"/>
</dbReference>
<dbReference type="PANTHER" id="PTHR43222:SF11">
    <property type="entry name" value="PHOSPHATASE NUDJ"/>
    <property type="match status" value="1"/>
</dbReference>
<dbReference type="InterPro" id="IPR000086">
    <property type="entry name" value="NUDIX_hydrolase_dom"/>
</dbReference>
<gene>
    <name evidence="2" type="ORF">ACFOW7_10095</name>
</gene>
<dbReference type="Proteomes" id="UP001595791">
    <property type="component" value="Unassembled WGS sequence"/>
</dbReference>
<dbReference type="PANTHER" id="PTHR43222">
    <property type="entry name" value="NUDIX HYDROLASE 23"/>
    <property type="match status" value="1"/>
</dbReference>
<dbReference type="PROSITE" id="PS51462">
    <property type="entry name" value="NUDIX"/>
    <property type="match status" value="1"/>
</dbReference>
<dbReference type="EMBL" id="JBHSBU010000001">
    <property type="protein sequence ID" value="MFC4159697.1"/>
    <property type="molecule type" value="Genomic_DNA"/>
</dbReference>
<evidence type="ECO:0000313" key="3">
    <source>
        <dbReference type="Proteomes" id="UP001595791"/>
    </source>
</evidence>
<comment type="caution">
    <text evidence="2">The sequence shown here is derived from an EMBL/GenBank/DDBJ whole genome shotgun (WGS) entry which is preliminary data.</text>
</comment>
<organism evidence="2 3">
    <name type="scientific">Chitinimonas lacunae</name>
    <dbReference type="NCBI Taxonomy" id="1963018"/>
    <lineage>
        <taxon>Bacteria</taxon>
        <taxon>Pseudomonadati</taxon>
        <taxon>Pseudomonadota</taxon>
        <taxon>Betaproteobacteria</taxon>
        <taxon>Neisseriales</taxon>
        <taxon>Chitinibacteraceae</taxon>
        <taxon>Chitinimonas</taxon>
    </lineage>
</organism>
<protein>
    <submittedName>
        <fullName evidence="2">NUDIX domain-containing protein</fullName>
    </submittedName>
</protein>
<name>A0ABV8MRS5_9NEIS</name>
<dbReference type="SUPFAM" id="SSF55811">
    <property type="entry name" value="Nudix"/>
    <property type="match status" value="1"/>
</dbReference>
<accession>A0ABV8MRS5</accession>
<dbReference type="InterPro" id="IPR015797">
    <property type="entry name" value="NUDIX_hydrolase-like_dom_sf"/>
</dbReference>
<reference evidence="3" key="1">
    <citation type="journal article" date="2019" name="Int. J. Syst. Evol. Microbiol.">
        <title>The Global Catalogue of Microorganisms (GCM) 10K type strain sequencing project: providing services to taxonomists for standard genome sequencing and annotation.</title>
        <authorList>
            <consortium name="The Broad Institute Genomics Platform"/>
            <consortium name="The Broad Institute Genome Sequencing Center for Infectious Disease"/>
            <person name="Wu L."/>
            <person name="Ma J."/>
        </authorList>
    </citation>
    <scope>NUCLEOTIDE SEQUENCE [LARGE SCALE GENOMIC DNA]</scope>
    <source>
        <strain evidence="3">LMG 29894</strain>
    </source>
</reference>
<dbReference type="Gene3D" id="3.90.79.10">
    <property type="entry name" value="Nucleoside Triphosphate Pyrophosphohydrolase"/>
    <property type="match status" value="1"/>
</dbReference>
<dbReference type="RefSeq" id="WP_378163737.1">
    <property type="nucleotide sequence ID" value="NZ_JBHSBU010000001.1"/>
</dbReference>
<feature type="domain" description="Nudix hydrolase" evidence="1">
    <location>
        <begin position="6"/>
        <end position="153"/>
    </location>
</feature>
<sequence length="172" mass="19410">MADPLRWKPNVTVAVVLEHAGRYLLVEEETPHGRQFNQPAGHLDPDESLLAAAAREAREETWCEVRPTALVGIYQWSPPTDPTLDYLRFAYAADLLTPATPVDTVSTAFAQEFPTLPARPLDQGIVRAVWLSYDEVLACRDRHRSPLVLQCIDDLRAGRRFPLELVRHYPKG</sequence>